<feature type="domain" description="Carbohydrate-binding" evidence="1">
    <location>
        <begin position="40"/>
        <end position="227"/>
    </location>
</feature>
<evidence type="ECO:0000313" key="3">
    <source>
        <dbReference type="EMBL" id="SUZ70581.1"/>
    </source>
</evidence>
<sequence>VLEKNNLKNTCLYIFIFLFQTFILKSQEVTVKYTEDKIEIDGSPNDSAWKNADVASDFWQWRPTDSVKAIKQTEFKALFDKKNLYFLVKAYTKEKKFTVYNLKRDFETKSADYVQLIFDTFSDASNAFKFQTNHLGLKGDMLLSSVLSWGDSRGMNSSWDAIWEVESKLYDDSYIAEVKIPLNQLYFLNGSKSWRFNIYRSDTQTMEHSSWAKTPQNQRIGDLAFMGKINFEKPLGESKKPISFIPYFNGITGRNFVQEKSLNNFEYGIDMKVPIGNSINVDLTFNPDFSQVEVDDQLVNLTQFELKLPEKRQFFTQNSDLFTDFGQQRDAEPFFSRRIGIATDLDGNTIENKIIRGFRLSGKINDKLRIGLLNVLTEEDKTNGIPQNNSTLFTIRNKVFARSNYAFFFINRENTKNYDFVENQKKYNRVFGFEYNLASENGEWSGRTFIHKSITPEKNDKNASFGMRLSKNTRKHYISMGGSYVGDDFRSDLGYYRRYGFIKLTPFYQYRIYPKNSSTVLNYALQHYSAYVFRPNKKEKFEGRWNISSFEIKYLNQSEFEIKQNIKRDYLYYDFDPTRTEGATPLPANNFYSYTDYEIAYSTPDKNLFSVKSKVNFGDFFNGTKFSINNELNFRVQPYFNTSLKINYDSIELPEPYPSRDIWLISPKFQFTFNKKTFWTTYVQYTNQSENLGINSRLQWRFAPLSDLYLVYNDNYFTTGSIEPQFRSINLKLTYWINI</sequence>
<dbReference type="InterPro" id="IPR010502">
    <property type="entry name" value="Carb-bd_dom_fam9"/>
</dbReference>
<organism evidence="3">
    <name type="scientific">marine metagenome</name>
    <dbReference type="NCBI Taxonomy" id="408172"/>
    <lineage>
        <taxon>unclassified sequences</taxon>
        <taxon>metagenomes</taxon>
        <taxon>ecological metagenomes</taxon>
    </lineage>
</organism>
<proteinExistence type="predicted"/>
<dbReference type="Pfam" id="PF19313">
    <property type="entry name" value="DUF5916"/>
    <property type="match status" value="1"/>
</dbReference>
<evidence type="ECO:0000259" key="1">
    <source>
        <dbReference type="Pfam" id="PF06452"/>
    </source>
</evidence>
<dbReference type="Pfam" id="PF06452">
    <property type="entry name" value="CBM9_1"/>
    <property type="match status" value="1"/>
</dbReference>
<feature type="domain" description="DUF5916" evidence="2">
    <location>
        <begin position="243"/>
        <end position="649"/>
    </location>
</feature>
<accession>A0A381PU40</accession>
<protein>
    <submittedName>
        <fullName evidence="3">Uncharacterized protein</fullName>
    </submittedName>
</protein>
<dbReference type="InterPro" id="IPR045670">
    <property type="entry name" value="DUF5916"/>
</dbReference>
<dbReference type="CDD" id="cd09618">
    <property type="entry name" value="CBM9_like_2"/>
    <property type="match status" value="1"/>
</dbReference>
<dbReference type="GO" id="GO:0004553">
    <property type="term" value="F:hydrolase activity, hydrolyzing O-glycosyl compounds"/>
    <property type="evidence" value="ECO:0007669"/>
    <property type="project" value="InterPro"/>
</dbReference>
<feature type="non-terminal residue" evidence="3">
    <location>
        <position position="1"/>
    </location>
</feature>
<dbReference type="GO" id="GO:0030246">
    <property type="term" value="F:carbohydrate binding"/>
    <property type="evidence" value="ECO:0007669"/>
    <property type="project" value="InterPro"/>
</dbReference>
<evidence type="ECO:0000259" key="2">
    <source>
        <dbReference type="Pfam" id="PF19313"/>
    </source>
</evidence>
<dbReference type="GO" id="GO:0016052">
    <property type="term" value="P:carbohydrate catabolic process"/>
    <property type="evidence" value="ECO:0007669"/>
    <property type="project" value="InterPro"/>
</dbReference>
<reference evidence="3" key="1">
    <citation type="submission" date="2018-05" db="EMBL/GenBank/DDBJ databases">
        <authorList>
            <person name="Lanie J.A."/>
            <person name="Ng W.-L."/>
            <person name="Kazmierczak K.M."/>
            <person name="Andrzejewski T.M."/>
            <person name="Davidsen T.M."/>
            <person name="Wayne K.J."/>
            <person name="Tettelin H."/>
            <person name="Glass J.I."/>
            <person name="Rusch D."/>
            <person name="Podicherti R."/>
            <person name="Tsui H.-C.T."/>
            <person name="Winkler M.E."/>
        </authorList>
    </citation>
    <scope>NUCLEOTIDE SEQUENCE</scope>
</reference>
<name>A0A381PU40_9ZZZZ</name>
<dbReference type="SUPFAM" id="SSF49344">
    <property type="entry name" value="CBD9-like"/>
    <property type="match status" value="1"/>
</dbReference>
<gene>
    <name evidence="3" type="ORF">METZ01_LOCUS23435</name>
</gene>
<dbReference type="EMBL" id="UINC01001094">
    <property type="protein sequence ID" value="SUZ70581.1"/>
    <property type="molecule type" value="Genomic_DNA"/>
</dbReference>
<dbReference type="AlphaFoldDB" id="A0A381PU40"/>
<dbReference type="Gene3D" id="2.60.40.1190">
    <property type="match status" value="1"/>
</dbReference>